<evidence type="ECO:0000256" key="1">
    <source>
        <dbReference type="ARBA" id="ARBA00004571"/>
    </source>
</evidence>
<evidence type="ECO:0000256" key="3">
    <source>
        <dbReference type="ARBA" id="ARBA00022448"/>
    </source>
</evidence>
<keyword evidence="6 9" id="KW-0732">Signal</keyword>
<name>A0AAJ1DH00_PROMI</name>
<dbReference type="Pfam" id="PF13953">
    <property type="entry name" value="PapC_C"/>
    <property type="match status" value="1"/>
</dbReference>
<evidence type="ECO:0000256" key="8">
    <source>
        <dbReference type="ARBA" id="ARBA00023237"/>
    </source>
</evidence>
<evidence type="ECO:0000256" key="6">
    <source>
        <dbReference type="ARBA" id="ARBA00022729"/>
    </source>
</evidence>
<keyword evidence="7" id="KW-0472">Membrane</keyword>
<dbReference type="Gene3D" id="2.60.40.2070">
    <property type="match status" value="1"/>
</dbReference>
<protein>
    <submittedName>
        <fullName evidence="12">Fimbrial assembly protein</fullName>
    </submittedName>
</protein>
<dbReference type="PANTHER" id="PTHR30451:SF10">
    <property type="entry name" value="OUTER MEMBRANE USHER PROTEIN YFCU-RELATED"/>
    <property type="match status" value="1"/>
</dbReference>
<dbReference type="InterPro" id="IPR025885">
    <property type="entry name" value="PapC_N"/>
</dbReference>
<evidence type="ECO:0000259" key="10">
    <source>
        <dbReference type="Pfam" id="PF13953"/>
    </source>
</evidence>
<feature type="chain" id="PRO_5044168376" evidence="9">
    <location>
        <begin position="27"/>
        <end position="834"/>
    </location>
</feature>
<dbReference type="PANTHER" id="PTHR30451">
    <property type="entry name" value="OUTER MEMBRANE USHER PROTEIN"/>
    <property type="match status" value="1"/>
</dbReference>
<comment type="subcellular location">
    <subcellularLocation>
        <location evidence="1">Cell outer membrane</location>
        <topology evidence="1">Multi-pass membrane protein</topology>
    </subcellularLocation>
</comment>
<proteinExistence type="inferred from homology"/>
<dbReference type="InterPro" id="IPR043142">
    <property type="entry name" value="PapC-like_C_sf"/>
</dbReference>
<dbReference type="Gene3D" id="3.10.20.410">
    <property type="match status" value="1"/>
</dbReference>
<evidence type="ECO:0000256" key="2">
    <source>
        <dbReference type="ARBA" id="ARBA00008064"/>
    </source>
</evidence>
<keyword evidence="5" id="KW-0812">Transmembrane</keyword>
<organism evidence="12 13">
    <name type="scientific">Proteus mirabilis</name>
    <dbReference type="NCBI Taxonomy" id="584"/>
    <lineage>
        <taxon>Bacteria</taxon>
        <taxon>Pseudomonadati</taxon>
        <taxon>Pseudomonadota</taxon>
        <taxon>Gammaproteobacteria</taxon>
        <taxon>Enterobacterales</taxon>
        <taxon>Morganellaceae</taxon>
        <taxon>Proteus</taxon>
    </lineage>
</organism>
<evidence type="ECO:0000313" key="12">
    <source>
        <dbReference type="EMBL" id="ARX35942.1"/>
    </source>
</evidence>
<evidence type="ECO:0000256" key="9">
    <source>
        <dbReference type="SAM" id="SignalP"/>
    </source>
</evidence>
<feature type="domain" description="PapC N-terminal" evidence="11">
    <location>
        <begin position="28"/>
        <end position="175"/>
    </location>
</feature>
<evidence type="ECO:0000256" key="5">
    <source>
        <dbReference type="ARBA" id="ARBA00022692"/>
    </source>
</evidence>
<dbReference type="InterPro" id="IPR042186">
    <property type="entry name" value="FimD_plug_dom"/>
</dbReference>
<dbReference type="Pfam" id="PF13954">
    <property type="entry name" value="PapC_N"/>
    <property type="match status" value="1"/>
</dbReference>
<keyword evidence="3" id="KW-0813">Transport</keyword>
<dbReference type="SUPFAM" id="SSF141729">
    <property type="entry name" value="FimD N-terminal domain-like"/>
    <property type="match status" value="1"/>
</dbReference>
<evidence type="ECO:0000256" key="4">
    <source>
        <dbReference type="ARBA" id="ARBA00022452"/>
    </source>
</evidence>
<dbReference type="RefSeq" id="WP_049198684.1">
    <property type="nucleotide sequence ID" value="NZ_BGKS01000110.1"/>
</dbReference>
<gene>
    <name evidence="12" type="ORF">AM402_18030</name>
</gene>
<dbReference type="Proteomes" id="UP000195540">
    <property type="component" value="Chromosome"/>
</dbReference>
<dbReference type="Gene3D" id="2.60.40.3110">
    <property type="match status" value="1"/>
</dbReference>
<keyword evidence="4" id="KW-1134">Transmembrane beta strand</keyword>
<evidence type="ECO:0000259" key="11">
    <source>
        <dbReference type="Pfam" id="PF13954"/>
    </source>
</evidence>
<dbReference type="InterPro" id="IPR037224">
    <property type="entry name" value="PapC_N_sf"/>
</dbReference>
<evidence type="ECO:0000256" key="7">
    <source>
        <dbReference type="ARBA" id="ARBA00023136"/>
    </source>
</evidence>
<evidence type="ECO:0000313" key="13">
    <source>
        <dbReference type="Proteomes" id="UP000195540"/>
    </source>
</evidence>
<accession>A0AAJ1DH00</accession>
<feature type="domain" description="PapC-like C-terminal" evidence="10">
    <location>
        <begin position="758"/>
        <end position="813"/>
    </location>
</feature>
<dbReference type="GO" id="GO:0009279">
    <property type="term" value="C:cell outer membrane"/>
    <property type="evidence" value="ECO:0007669"/>
    <property type="project" value="UniProtKB-SubCell"/>
</dbReference>
<dbReference type="EMBL" id="CP021694">
    <property type="protein sequence ID" value="ARX35942.1"/>
    <property type="molecule type" value="Genomic_DNA"/>
</dbReference>
<sequence>MIMLNIKKIRIFVALVISINSMCTHAIEFNTDVLDAVDVENIDISQFSNVGYIMPGEYELSIIKNGQSLGEQQKIKVIPNIDIFQQPFHAICLPKNILELLDLKDSSKKLVNYYDSNQCIDLSNLTGSQMNIDLSSLSLKLTIPQYWLEYQDSYWVPPAHWEEGINGAFIDYSANVLATEYANNDKQIYLSTNGTAGINLGAWRFRGDYSATYQRNKEKNSQYENRTFDFNRLYAFISLKKLASLLSVGENYFYSDIFESWQYSGISLESDDRMLPPKLVGYAPEITGVANTNATVTVRNKDRILLETTVPPGPFRIQTLDSGVKGVLDVTIREEDGEERQFSLNTASLPYLTRPGRLVYKLVMGKTRYDNHRVTGSPVIGGEFSYGLNNAWSLYGGSQLNKNYKSFAIGIGRDLFKFGALSLDITQSISRLSDWKIQGRSYRLNYAKSFDDIRTDITFAGYRFTDRNYRTLSQFMDEKRTGYTGLSPKENYQVYLNKYFDKFSISLNYQYSTYWRDNNQSQYGVYASTNINLPWLSTHDVNLSLSATRTERGTGYQDDAINLYLSIPLHNNQSISYSENYSRSGGYNQYSHNIGYNRYGDTDNYNISLGYNNGNNLNSQSSISGYYSKNLSQADMTVNASYVPHLYRSFGGSMNSGMTITSHGVALHRSSNGDTRIMIETPGVSGVPLDNGIISTNFMGLAVIPTVSSYRKTTTTINTSKLPDNLDTLGASTDITLTKGAIGYRKLEVMKGEKLFVVIKLNNGKTPPFGASVRNEQNRELGIIGEDGVTWIVGVSPQEKLSVYWNGEKQCYLELPNTLDPTANMLLLPCTLTY</sequence>
<dbReference type="AlphaFoldDB" id="A0AAJ1DH00"/>
<comment type="similarity">
    <text evidence="2">Belongs to the fimbrial export usher family.</text>
</comment>
<feature type="signal peptide" evidence="9">
    <location>
        <begin position="1"/>
        <end position="26"/>
    </location>
</feature>
<keyword evidence="8" id="KW-0998">Cell outer membrane</keyword>
<dbReference type="InterPro" id="IPR025949">
    <property type="entry name" value="PapC-like_C"/>
</dbReference>
<dbReference type="InterPro" id="IPR000015">
    <property type="entry name" value="Fimb_usher"/>
</dbReference>
<dbReference type="Gene3D" id="2.60.40.2610">
    <property type="entry name" value="Outer membrane usher protein FimD, plug domain"/>
    <property type="match status" value="1"/>
</dbReference>
<dbReference type="GO" id="GO:0015473">
    <property type="term" value="F:fimbrial usher porin activity"/>
    <property type="evidence" value="ECO:0007669"/>
    <property type="project" value="InterPro"/>
</dbReference>
<dbReference type="Pfam" id="PF00577">
    <property type="entry name" value="Usher"/>
    <property type="match status" value="1"/>
</dbReference>
<dbReference type="GO" id="GO:0009297">
    <property type="term" value="P:pilus assembly"/>
    <property type="evidence" value="ECO:0007669"/>
    <property type="project" value="InterPro"/>
</dbReference>
<reference evidence="12 13" key="1">
    <citation type="submission" date="2017-05" db="EMBL/GenBank/DDBJ databases">
        <title>Whole genome sequencing of Proteus mirabilis AR_0155.</title>
        <authorList>
            <person name="Conlan S."/>
            <person name="Thomas P.J."/>
            <person name="Mullikin J."/>
            <person name="Frank K.M."/>
            <person name="Segre J.A."/>
        </authorList>
    </citation>
    <scope>NUCLEOTIDE SEQUENCE [LARGE SCALE GENOMIC DNA]</scope>
    <source>
        <strain evidence="12 13">AR_0155</strain>
    </source>
</reference>